<feature type="transmembrane region" description="Helical" evidence="6">
    <location>
        <begin position="151"/>
        <end position="171"/>
    </location>
</feature>
<feature type="region of interest" description="Disordered" evidence="5">
    <location>
        <begin position="563"/>
        <end position="594"/>
    </location>
</feature>
<dbReference type="SUPFAM" id="SSF103473">
    <property type="entry name" value="MFS general substrate transporter"/>
    <property type="match status" value="1"/>
</dbReference>
<feature type="transmembrane region" description="Helical" evidence="6">
    <location>
        <begin position="478"/>
        <end position="499"/>
    </location>
</feature>
<evidence type="ECO:0000256" key="6">
    <source>
        <dbReference type="SAM" id="Phobius"/>
    </source>
</evidence>
<dbReference type="GO" id="GO:0022857">
    <property type="term" value="F:transmembrane transporter activity"/>
    <property type="evidence" value="ECO:0007669"/>
    <property type="project" value="InterPro"/>
</dbReference>
<feature type="transmembrane region" description="Helical" evidence="6">
    <location>
        <begin position="389"/>
        <end position="408"/>
    </location>
</feature>
<reference evidence="8" key="1">
    <citation type="submission" date="2021-01" db="EMBL/GenBank/DDBJ databases">
        <authorList>
            <person name="Corre E."/>
            <person name="Pelletier E."/>
            <person name="Niang G."/>
            <person name="Scheremetjew M."/>
            <person name="Finn R."/>
            <person name="Kale V."/>
            <person name="Holt S."/>
            <person name="Cochrane G."/>
            <person name="Meng A."/>
            <person name="Brown T."/>
            <person name="Cohen L."/>
        </authorList>
    </citation>
    <scope>NUCLEOTIDE SEQUENCE</scope>
    <source>
        <strain evidence="8">CCMP3105</strain>
    </source>
</reference>
<dbReference type="Pfam" id="PF00083">
    <property type="entry name" value="Sugar_tr"/>
    <property type="match status" value="1"/>
</dbReference>
<organism evidence="8">
    <name type="scientific">Alexandrium monilatum</name>
    <dbReference type="NCBI Taxonomy" id="311494"/>
    <lineage>
        <taxon>Eukaryota</taxon>
        <taxon>Sar</taxon>
        <taxon>Alveolata</taxon>
        <taxon>Dinophyceae</taxon>
        <taxon>Gonyaulacales</taxon>
        <taxon>Pyrocystaceae</taxon>
        <taxon>Alexandrium</taxon>
    </lineage>
</organism>
<keyword evidence="4 6" id="KW-0472">Membrane</keyword>
<feature type="domain" description="Major facilitator superfamily (MFS) profile" evidence="7">
    <location>
        <begin position="76"/>
        <end position="535"/>
    </location>
</feature>
<feature type="transmembrane region" description="Helical" evidence="6">
    <location>
        <begin position="63"/>
        <end position="86"/>
    </location>
</feature>
<feature type="transmembrane region" description="Helical" evidence="6">
    <location>
        <begin position="247"/>
        <end position="266"/>
    </location>
</feature>
<feature type="transmembrane region" description="Helical" evidence="6">
    <location>
        <begin position="183"/>
        <end position="204"/>
    </location>
</feature>
<comment type="subcellular location">
    <subcellularLocation>
        <location evidence="1">Membrane</location>
        <topology evidence="1">Multi-pass membrane protein</topology>
    </subcellularLocation>
</comment>
<feature type="transmembrane region" description="Helical" evidence="6">
    <location>
        <begin position="297"/>
        <end position="315"/>
    </location>
</feature>
<evidence type="ECO:0000256" key="1">
    <source>
        <dbReference type="ARBA" id="ARBA00004141"/>
    </source>
</evidence>
<feature type="compositionally biased region" description="Low complexity" evidence="5">
    <location>
        <begin position="17"/>
        <end position="29"/>
    </location>
</feature>
<feature type="transmembrane region" description="Helical" evidence="6">
    <location>
        <begin position="273"/>
        <end position="291"/>
    </location>
</feature>
<dbReference type="AlphaFoldDB" id="A0A7S4V2S3"/>
<evidence type="ECO:0000256" key="2">
    <source>
        <dbReference type="ARBA" id="ARBA00022692"/>
    </source>
</evidence>
<dbReference type="PROSITE" id="PS50850">
    <property type="entry name" value="MFS"/>
    <property type="match status" value="1"/>
</dbReference>
<feature type="compositionally biased region" description="Polar residues" evidence="5">
    <location>
        <begin position="1"/>
        <end position="16"/>
    </location>
</feature>
<dbReference type="InterPro" id="IPR005828">
    <property type="entry name" value="MFS_sugar_transport-like"/>
</dbReference>
<feature type="transmembrane region" description="Helical" evidence="6">
    <location>
        <begin position="420"/>
        <end position="439"/>
    </location>
</feature>
<feature type="transmembrane region" description="Helical" evidence="6">
    <location>
        <begin position="445"/>
        <end position="466"/>
    </location>
</feature>
<proteinExistence type="predicted"/>
<keyword evidence="2 6" id="KW-0812">Transmembrane</keyword>
<dbReference type="EMBL" id="HBNR01019236">
    <property type="protein sequence ID" value="CAE4573133.1"/>
    <property type="molecule type" value="Transcribed_RNA"/>
</dbReference>
<protein>
    <recommendedName>
        <fullName evidence="7">Major facilitator superfamily (MFS) profile domain-containing protein</fullName>
    </recommendedName>
</protein>
<evidence type="ECO:0000256" key="3">
    <source>
        <dbReference type="ARBA" id="ARBA00022989"/>
    </source>
</evidence>
<feature type="transmembrane region" description="Helical" evidence="6">
    <location>
        <begin position="357"/>
        <end position="377"/>
    </location>
</feature>
<evidence type="ECO:0000256" key="4">
    <source>
        <dbReference type="ARBA" id="ARBA00023136"/>
    </source>
</evidence>
<evidence type="ECO:0000313" key="8">
    <source>
        <dbReference type="EMBL" id="CAE4573133.1"/>
    </source>
</evidence>
<gene>
    <name evidence="8" type="ORF">AMON00008_LOCUS12752</name>
</gene>
<dbReference type="GO" id="GO:0016020">
    <property type="term" value="C:membrane"/>
    <property type="evidence" value="ECO:0007669"/>
    <property type="project" value="UniProtKB-SubCell"/>
</dbReference>
<sequence>MAETPSSTQQPPASRPTSSLSDATLSSTTCPGDATKGVPEAAPEALDAAAALEQAGGFGPGQWCVLAVMGSVWALMAASFSLPIFVAAAPERLVVSCPLAAAAGEVAADCRQGMQLADDGWCGEAYRDAWRYARRAELVTAEWDIICEDRLLASSVGSAFFFGVLGGNAVFSPVPDKLGRCRSYVISGLISAIGAVICAEAQSFTMYVAGRLWAGFGQGGMSTTAWIVATEVVGKDYTSSVMLIMNFMWACGIVLLSLLALVVPAWRALSKFLVMFNLALCILGFLGWYFGLESPQWLAAQGLADGFHAVMGWLARMNARPYIVPPAPAEATAPAPSCDSGAAPSSEAKDMICKQPVAGWTVRFVLAYCGCSLGYYGLSLNAGNLGGDVHVSTILTGIVEIPALIAAAKLADLPRIGRRGTVVAGIASSALFCLLSAVLPAKSSTATVAAIVGKLCVTMAFCTVIMHAGEAYPTTVRGIALGFFSTCSRVTGVLAPMVVMAPPPLPLLAIGGWLALTCTTLLGLPETLGRPTPTSMAEAIQLGRSQQGGGCPCWRRYRQLREEPTATGEEAPQSQAHGAGQQAELRVIGRRLEP</sequence>
<feature type="region of interest" description="Disordered" evidence="5">
    <location>
        <begin position="1"/>
        <end position="39"/>
    </location>
</feature>
<keyword evidence="3 6" id="KW-1133">Transmembrane helix</keyword>
<dbReference type="InterPro" id="IPR020846">
    <property type="entry name" value="MFS_dom"/>
</dbReference>
<evidence type="ECO:0000259" key="7">
    <source>
        <dbReference type="PROSITE" id="PS50850"/>
    </source>
</evidence>
<name>A0A7S4V2S3_9DINO</name>
<dbReference type="InterPro" id="IPR036259">
    <property type="entry name" value="MFS_trans_sf"/>
</dbReference>
<dbReference type="Gene3D" id="1.20.1250.20">
    <property type="entry name" value="MFS general substrate transporter like domains"/>
    <property type="match status" value="1"/>
</dbReference>
<feature type="transmembrane region" description="Helical" evidence="6">
    <location>
        <begin position="505"/>
        <end position="524"/>
    </location>
</feature>
<accession>A0A7S4V2S3</accession>
<evidence type="ECO:0000256" key="5">
    <source>
        <dbReference type="SAM" id="MobiDB-lite"/>
    </source>
</evidence>
<dbReference type="PANTHER" id="PTHR24064">
    <property type="entry name" value="SOLUTE CARRIER FAMILY 22 MEMBER"/>
    <property type="match status" value="1"/>
</dbReference>